<dbReference type="Pfam" id="PF17919">
    <property type="entry name" value="RT_RNaseH_2"/>
    <property type="match status" value="1"/>
</dbReference>
<accession>A0A6I8U282</accession>
<dbReference type="EC" id="2.7.7.49" evidence="1"/>
<dbReference type="PANTHER" id="PTHR37984:SF13">
    <property type="entry name" value="RIBONUCLEASE H"/>
    <property type="match status" value="1"/>
</dbReference>
<evidence type="ECO:0000256" key="1">
    <source>
        <dbReference type="ARBA" id="ARBA00012493"/>
    </source>
</evidence>
<evidence type="ECO:0000313" key="3">
    <source>
        <dbReference type="EnsemblMetazoa" id="AAEL021194-PA"/>
    </source>
</evidence>
<dbReference type="PANTHER" id="PTHR37984">
    <property type="entry name" value="PROTEIN CBG26694"/>
    <property type="match status" value="1"/>
</dbReference>
<dbReference type="InterPro" id="IPR043128">
    <property type="entry name" value="Rev_trsase/Diguanyl_cyclase"/>
</dbReference>
<dbReference type="InParanoid" id="A0A6I8U282"/>
<dbReference type="AlphaFoldDB" id="A0A6I8U282"/>
<protein>
    <recommendedName>
        <fullName evidence="1">RNA-directed DNA polymerase</fullName>
        <ecNumber evidence="1">2.7.7.49</ecNumber>
    </recommendedName>
</protein>
<dbReference type="SUPFAM" id="SSF56672">
    <property type="entry name" value="DNA/RNA polymerases"/>
    <property type="match status" value="1"/>
</dbReference>
<organism evidence="3 4">
    <name type="scientific">Aedes aegypti</name>
    <name type="common">Yellowfever mosquito</name>
    <name type="synonym">Culex aegypti</name>
    <dbReference type="NCBI Taxonomy" id="7159"/>
    <lineage>
        <taxon>Eukaryota</taxon>
        <taxon>Metazoa</taxon>
        <taxon>Ecdysozoa</taxon>
        <taxon>Arthropoda</taxon>
        <taxon>Hexapoda</taxon>
        <taxon>Insecta</taxon>
        <taxon>Pterygota</taxon>
        <taxon>Neoptera</taxon>
        <taxon>Endopterygota</taxon>
        <taxon>Diptera</taxon>
        <taxon>Nematocera</taxon>
        <taxon>Culicoidea</taxon>
        <taxon>Culicidae</taxon>
        <taxon>Culicinae</taxon>
        <taxon>Aedini</taxon>
        <taxon>Aedes</taxon>
        <taxon>Stegomyia</taxon>
    </lineage>
</organism>
<name>A0A6I8U282_AEDAE</name>
<dbReference type="Gene3D" id="3.10.10.10">
    <property type="entry name" value="HIV Type 1 Reverse Transcriptase, subunit A, domain 1"/>
    <property type="match status" value="1"/>
</dbReference>
<dbReference type="GO" id="GO:0003964">
    <property type="term" value="F:RNA-directed DNA polymerase activity"/>
    <property type="evidence" value="ECO:0007669"/>
    <property type="project" value="UniProtKB-EC"/>
</dbReference>
<sequence length="229" mass="26041">MTNIKARGQINLITGGLFGLKTYSCSSDYGGLLSEFSDVTRPRLPKQEVKHGVKHSIKVDGPPCHSKFRRLPPHKLEALRKELKLFLELGYIQPSKSPYSSPVHLATKTLQNGDVKYRLVRAVAEYPKPDTVQKLRRFLALVNYYRRFLPHAAEAEIPLRKLMPSNKKNDKTPILWNDEAEDAFQKCKHRLVEATKLDYYDPDAQLSLMVDASDLAAGAVLQHTLKKEF</sequence>
<reference evidence="3 4" key="1">
    <citation type="submission" date="2017-06" db="EMBL/GenBank/DDBJ databases">
        <title>Aedes aegypti genome working group (AGWG) sequencing and assembly.</title>
        <authorList>
            <consortium name="Aedes aegypti Genome Working Group (AGWG)"/>
            <person name="Matthews B.J."/>
        </authorList>
    </citation>
    <scope>NUCLEOTIDE SEQUENCE [LARGE SCALE GENOMIC DNA]</scope>
    <source>
        <strain evidence="3 4">LVP_AGWG</strain>
    </source>
</reference>
<keyword evidence="4" id="KW-1185">Reference proteome</keyword>
<gene>
    <name evidence="3" type="primary">110674303</name>
</gene>
<dbReference type="Proteomes" id="UP000008820">
    <property type="component" value="Chromosome 1"/>
</dbReference>
<proteinExistence type="predicted"/>
<dbReference type="FunFam" id="3.30.70.270:FF:000020">
    <property type="entry name" value="Transposon Tf2-6 polyprotein-like Protein"/>
    <property type="match status" value="1"/>
</dbReference>
<evidence type="ECO:0000259" key="2">
    <source>
        <dbReference type="Pfam" id="PF17919"/>
    </source>
</evidence>
<dbReference type="EnsemblMetazoa" id="AAEL021194-RA">
    <property type="protein sequence ID" value="AAEL021194-PA"/>
    <property type="gene ID" value="AAEL021194"/>
</dbReference>
<dbReference type="InterPro" id="IPR050951">
    <property type="entry name" value="Retrovirus_Pol_polyprotein"/>
</dbReference>
<dbReference type="OrthoDB" id="7742044at2759"/>
<dbReference type="InterPro" id="IPR041577">
    <property type="entry name" value="RT_RNaseH_2"/>
</dbReference>
<evidence type="ECO:0000313" key="4">
    <source>
        <dbReference type="Proteomes" id="UP000008820"/>
    </source>
</evidence>
<dbReference type="Gene3D" id="3.30.70.270">
    <property type="match status" value="1"/>
</dbReference>
<dbReference type="InterPro" id="IPR043502">
    <property type="entry name" value="DNA/RNA_pol_sf"/>
</dbReference>
<feature type="domain" description="Reverse transcriptase/retrotransposon-derived protein RNase H-like" evidence="2">
    <location>
        <begin position="176"/>
        <end position="226"/>
    </location>
</feature>
<reference evidence="3" key="2">
    <citation type="submission" date="2020-05" db="UniProtKB">
        <authorList>
            <consortium name="EnsemblMetazoa"/>
        </authorList>
    </citation>
    <scope>IDENTIFICATION</scope>
    <source>
        <strain evidence="3">LVP_AGWG</strain>
    </source>
</reference>